<dbReference type="EMBL" id="AUPC02000071">
    <property type="protein sequence ID" value="POG74474.1"/>
    <property type="molecule type" value="Genomic_DNA"/>
</dbReference>
<organism evidence="1 2">
    <name type="scientific">Rhizophagus irregularis (strain DAOM 181602 / DAOM 197198 / MUCL 43194)</name>
    <name type="common">Arbuscular mycorrhizal fungus</name>
    <name type="synonym">Glomus intraradices</name>
    <dbReference type="NCBI Taxonomy" id="747089"/>
    <lineage>
        <taxon>Eukaryota</taxon>
        <taxon>Fungi</taxon>
        <taxon>Fungi incertae sedis</taxon>
        <taxon>Mucoromycota</taxon>
        <taxon>Glomeromycotina</taxon>
        <taxon>Glomeromycetes</taxon>
        <taxon>Glomerales</taxon>
        <taxon>Glomeraceae</taxon>
        <taxon>Rhizophagus</taxon>
    </lineage>
</organism>
<dbReference type="SUPFAM" id="SSF81901">
    <property type="entry name" value="HCP-like"/>
    <property type="match status" value="1"/>
</dbReference>
<proteinExistence type="predicted"/>
<sequence>MEYNQRNNTSERQQFPYIKNFELNVIVKLSSLSSLLYNFDNLRYKNCMIKSEGYSGVHHLCGIECWKFEPSERPNIQNIVSILKGLNFSTNEKIQQNMNLNLIIVNESKSELTELSTDIFDLVSNKINNIIIDEFIAHLINKHDKDFTFGNIKQLINQHLLQLSQTTDKIIKWLSKNQDKDTIYYFNIVIENDFNFKDFKLFLKAANENFPIAQVYLAKCYYNGYGTEINYNLPFNWCS</sequence>
<accession>A0A2P4QA03</accession>
<reference evidence="1 2" key="1">
    <citation type="journal article" date="2013" name="Proc. Natl. Acad. Sci. U.S.A.">
        <title>Genome of an arbuscular mycorrhizal fungus provides insight into the oldest plant symbiosis.</title>
        <authorList>
            <person name="Tisserant E."/>
            <person name="Malbreil M."/>
            <person name="Kuo A."/>
            <person name="Kohler A."/>
            <person name="Symeonidi A."/>
            <person name="Balestrini R."/>
            <person name="Charron P."/>
            <person name="Duensing N."/>
            <person name="Frei Dit Frey N."/>
            <person name="Gianinazzi-Pearson V."/>
            <person name="Gilbert L.B."/>
            <person name="Handa Y."/>
            <person name="Herr J.R."/>
            <person name="Hijri M."/>
            <person name="Koul R."/>
            <person name="Kawaguchi M."/>
            <person name="Krajinski F."/>
            <person name="Lammers P.J."/>
            <person name="Masclaux F.G."/>
            <person name="Murat C."/>
            <person name="Morin E."/>
            <person name="Ndikumana S."/>
            <person name="Pagni M."/>
            <person name="Petitpierre D."/>
            <person name="Requena N."/>
            <person name="Rosikiewicz P."/>
            <person name="Riley R."/>
            <person name="Saito K."/>
            <person name="San Clemente H."/>
            <person name="Shapiro H."/>
            <person name="van Tuinen D."/>
            <person name="Becard G."/>
            <person name="Bonfante P."/>
            <person name="Paszkowski U."/>
            <person name="Shachar-Hill Y.Y."/>
            <person name="Tuskan G.A."/>
            <person name="Young P.W."/>
            <person name="Sanders I.R."/>
            <person name="Henrissat B."/>
            <person name="Rensing S.A."/>
            <person name="Grigoriev I.V."/>
            <person name="Corradi N."/>
            <person name="Roux C."/>
            <person name="Martin F."/>
        </authorList>
    </citation>
    <scope>NUCLEOTIDE SEQUENCE [LARGE SCALE GENOMIC DNA]</scope>
    <source>
        <strain evidence="1 2">DAOM 197198</strain>
    </source>
</reference>
<keyword evidence="2" id="KW-1185">Reference proteome</keyword>
<evidence type="ECO:0000313" key="1">
    <source>
        <dbReference type="EMBL" id="POG74474.1"/>
    </source>
</evidence>
<dbReference type="InterPro" id="IPR011990">
    <property type="entry name" value="TPR-like_helical_dom_sf"/>
</dbReference>
<protein>
    <submittedName>
        <fullName evidence="1">Uncharacterized protein</fullName>
    </submittedName>
</protein>
<dbReference type="Proteomes" id="UP000018888">
    <property type="component" value="Unassembled WGS sequence"/>
</dbReference>
<name>A0A2P4QA03_RHIID</name>
<gene>
    <name evidence="1" type="ORF">GLOIN_2v1771307</name>
</gene>
<comment type="caution">
    <text evidence="1">The sequence shown here is derived from an EMBL/GenBank/DDBJ whole genome shotgun (WGS) entry which is preliminary data.</text>
</comment>
<evidence type="ECO:0000313" key="2">
    <source>
        <dbReference type="Proteomes" id="UP000018888"/>
    </source>
</evidence>
<dbReference type="Gene3D" id="1.25.40.10">
    <property type="entry name" value="Tetratricopeptide repeat domain"/>
    <property type="match status" value="1"/>
</dbReference>
<reference evidence="1 2" key="2">
    <citation type="journal article" date="2018" name="New Phytol.">
        <title>High intraspecific genome diversity in the model arbuscular mycorrhizal symbiont Rhizophagus irregularis.</title>
        <authorList>
            <person name="Chen E.C.H."/>
            <person name="Morin E."/>
            <person name="Beaudet D."/>
            <person name="Noel J."/>
            <person name="Yildirir G."/>
            <person name="Ndikumana S."/>
            <person name="Charron P."/>
            <person name="St-Onge C."/>
            <person name="Giorgi J."/>
            <person name="Kruger M."/>
            <person name="Marton T."/>
            <person name="Ropars J."/>
            <person name="Grigoriev I.V."/>
            <person name="Hainaut M."/>
            <person name="Henrissat B."/>
            <person name="Roux C."/>
            <person name="Martin F."/>
            <person name="Corradi N."/>
        </authorList>
    </citation>
    <scope>NUCLEOTIDE SEQUENCE [LARGE SCALE GENOMIC DNA]</scope>
    <source>
        <strain evidence="1 2">DAOM 197198</strain>
    </source>
</reference>
<dbReference type="AlphaFoldDB" id="A0A2P4QA03"/>